<reference evidence="3" key="1">
    <citation type="submission" date="2013-01" db="EMBL/GenBank/DDBJ databases">
        <title>Draft Genome Sequence of a Mulberry Tree, Morus notabilis C.K. Schneid.</title>
        <authorList>
            <person name="He N."/>
            <person name="Zhao S."/>
        </authorList>
    </citation>
    <scope>NUCLEOTIDE SEQUENCE</scope>
</reference>
<gene>
    <name evidence="2" type="ORF">L484_004203</name>
</gene>
<evidence type="ECO:0000313" key="2">
    <source>
        <dbReference type="EMBL" id="EXB71068.1"/>
    </source>
</evidence>
<protein>
    <recommendedName>
        <fullName evidence="4">F-box protein</fullName>
    </recommendedName>
</protein>
<dbReference type="Proteomes" id="UP000030645">
    <property type="component" value="Unassembled WGS sequence"/>
</dbReference>
<feature type="signal peptide" evidence="1">
    <location>
        <begin position="1"/>
        <end position="19"/>
    </location>
</feature>
<name>W9RU01_9ROSA</name>
<evidence type="ECO:0008006" key="4">
    <source>
        <dbReference type="Google" id="ProtNLM"/>
    </source>
</evidence>
<evidence type="ECO:0000256" key="1">
    <source>
        <dbReference type="SAM" id="SignalP"/>
    </source>
</evidence>
<feature type="chain" id="PRO_5004928868" description="F-box protein" evidence="1">
    <location>
        <begin position="20"/>
        <end position="195"/>
    </location>
</feature>
<dbReference type="AlphaFoldDB" id="W9RU01"/>
<proteinExistence type="predicted"/>
<accession>W9RU01</accession>
<dbReference type="EMBL" id="KE344612">
    <property type="protein sequence ID" value="EXB71068.1"/>
    <property type="molecule type" value="Genomic_DNA"/>
</dbReference>
<sequence length="195" mass="22247">MMVAMIPFIVSLNFTTSHLLRVDSVVGNTGRRIFQLPLVIAEAYSLSEDSWRQINIPHHIANEINITSQDDYLHWKGFCYWGLTEDYKSDLRILCGKGDWTLSKHLLVGPLVGVGYPLTFWNSDVFLMKDEDDKLLSVNFRANKLRKIGADGTVHLPICFYIKSLVSVVGRGSPATRRVQAQGRRAKRKKTRLRK</sequence>
<keyword evidence="3" id="KW-1185">Reference proteome</keyword>
<organism evidence="2 3">
    <name type="scientific">Morus notabilis</name>
    <dbReference type="NCBI Taxonomy" id="981085"/>
    <lineage>
        <taxon>Eukaryota</taxon>
        <taxon>Viridiplantae</taxon>
        <taxon>Streptophyta</taxon>
        <taxon>Embryophyta</taxon>
        <taxon>Tracheophyta</taxon>
        <taxon>Spermatophyta</taxon>
        <taxon>Magnoliopsida</taxon>
        <taxon>eudicotyledons</taxon>
        <taxon>Gunneridae</taxon>
        <taxon>Pentapetalae</taxon>
        <taxon>rosids</taxon>
        <taxon>fabids</taxon>
        <taxon>Rosales</taxon>
        <taxon>Moraceae</taxon>
        <taxon>Moreae</taxon>
        <taxon>Morus</taxon>
    </lineage>
</organism>
<keyword evidence="1" id="KW-0732">Signal</keyword>
<evidence type="ECO:0000313" key="3">
    <source>
        <dbReference type="Proteomes" id="UP000030645"/>
    </source>
</evidence>